<evidence type="ECO:0000259" key="1">
    <source>
        <dbReference type="Pfam" id="PF18029"/>
    </source>
</evidence>
<evidence type="ECO:0000313" key="3">
    <source>
        <dbReference type="Proteomes" id="UP001595823"/>
    </source>
</evidence>
<keyword evidence="3" id="KW-1185">Reference proteome</keyword>
<accession>A0ABV8TX95</accession>
<dbReference type="PANTHER" id="PTHR35908">
    <property type="entry name" value="HYPOTHETICAL FUSION PROTEIN"/>
    <property type="match status" value="1"/>
</dbReference>
<dbReference type="CDD" id="cd06587">
    <property type="entry name" value="VOC"/>
    <property type="match status" value="1"/>
</dbReference>
<protein>
    <submittedName>
        <fullName evidence="2">VOC family protein</fullName>
    </submittedName>
</protein>
<dbReference type="PANTHER" id="PTHR35908:SF1">
    <property type="entry name" value="CONSERVED PROTEIN"/>
    <property type="match status" value="1"/>
</dbReference>
<proteinExistence type="predicted"/>
<dbReference type="InterPro" id="IPR029068">
    <property type="entry name" value="Glyas_Bleomycin-R_OHBP_Dase"/>
</dbReference>
<dbReference type="Gene3D" id="3.10.180.10">
    <property type="entry name" value="2,3-Dihydroxybiphenyl 1,2-Dioxygenase, domain 1"/>
    <property type="match status" value="1"/>
</dbReference>
<dbReference type="InterPro" id="IPR041581">
    <property type="entry name" value="Glyoxalase_6"/>
</dbReference>
<dbReference type="RefSeq" id="WP_380619490.1">
    <property type="nucleotide sequence ID" value="NZ_JBHSDK010000012.1"/>
</dbReference>
<dbReference type="Pfam" id="PF18029">
    <property type="entry name" value="Glyoxalase_6"/>
    <property type="match status" value="1"/>
</dbReference>
<sequence>MALTWQCICVDCEDPKTLGAWWAEFLGWRITHETDEETVLEPPEGSPQDGVSPDILFLKVPEGKAVKNRLHLDLRPDDQAAEIARAERMGATRVDVGQEGGSWTVMADPVGNEFCVLRAFTPEELASFAASEQG</sequence>
<feature type="domain" description="Glyoxalase-like" evidence="1">
    <location>
        <begin position="8"/>
        <end position="117"/>
    </location>
</feature>
<reference evidence="3" key="1">
    <citation type="journal article" date="2019" name="Int. J. Syst. Evol. Microbiol.">
        <title>The Global Catalogue of Microorganisms (GCM) 10K type strain sequencing project: providing services to taxonomists for standard genome sequencing and annotation.</title>
        <authorList>
            <consortium name="The Broad Institute Genomics Platform"/>
            <consortium name="The Broad Institute Genome Sequencing Center for Infectious Disease"/>
            <person name="Wu L."/>
            <person name="Ma J."/>
        </authorList>
    </citation>
    <scope>NUCLEOTIDE SEQUENCE [LARGE SCALE GENOMIC DNA]</scope>
    <source>
        <strain evidence="3">IBRC-M 10908</strain>
    </source>
</reference>
<dbReference type="EMBL" id="JBHSDK010000012">
    <property type="protein sequence ID" value="MFC4335117.1"/>
    <property type="molecule type" value="Genomic_DNA"/>
</dbReference>
<dbReference type="SUPFAM" id="SSF54593">
    <property type="entry name" value="Glyoxalase/Bleomycin resistance protein/Dihydroxybiphenyl dioxygenase"/>
    <property type="match status" value="1"/>
</dbReference>
<organism evidence="2 3">
    <name type="scientific">Salininema proteolyticum</name>
    <dbReference type="NCBI Taxonomy" id="1607685"/>
    <lineage>
        <taxon>Bacteria</taxon>
        <taxon>Bacillati</taxon>
        <taxon>Actinomycetota</taxon>
        <taxon>Actinomycetes</taxon>
        <taxon>Glycomycetales</taxon>
        <taxon>Glycomycetaceae</taxon>
        <taxon>Salininema</taxon>
    </lineage>
</organism>
<name>A0ABV8TX95_9ACTN</name>
<comment type="caution">
    <text evidence="2">The sequence shown here is derived from an EMBL/GenBank/DDBJ whole genome shotgun (WGS) entry which is preliminary data.</text>
</comment>
<evidence type="ECO:0000313" key="2">
    <source>
        <dbReference type="EMBL" id="MFC4335117.1"/>
    </source>
</evidence>
<dbReference type="Proteomes" id="UP001595823">
    <property type="component" value="Unassembled WGS sequence"/>
</dbReference>
<gene>
    <name evidence="2" type="ORF">ACFPET_07885</name>
</gene>